<dbReference type="eggNOG" id="KOG4765">
    <property type="taxonomic scope" value="Eukaryota"/>
</dbReference>
<dbReference type="KEGG" id="acs:100558826"/>
<feature type="domain" description="C3HC-type" evidence="8">
    <location>
        <begin position="73"/>
        <end position="199"/>
    </location>
</feature>
<keyword evidence="3" id="KW-0863">Zinc-finger</keyword>
<evidence type="ECO:0000256" key="7">
    <source>
        <dbReference type="SAM" id="MobiDB-lite"/>
    </source>
</evidence>
<dbReference type="Proteomes" id="UP000001646">
    <property type="component" value="Unplaced"/>
</dbReference>
<keyword evidence="5" id="KW-0539">Nucleus</keyword>
<name>H9G5F7_ANOCA</name>
<dbReference type="InterPro" id="IPR012935">
    <property type="entry name" value="NuBaID_N"/>
</dbReference>
<dbReference type="InParanoid" id="H9G5F7"/>
<reference evidence="10" key="2">
    <citation type="submission" date="2025-08" db="UniProtKB">
        <authorList>
            <consortium name="Ensembl"/>
        </authorList>
    </citation>
    <scope>IDENTIFICATION</scope>
</reference>
<evidence type="ECO:0000313" key="11">
    <source>
        <dbReference type="Proteomes" id="UP000001646"/>
    </source>
</evidence>
<evidence type="ECO:0000259" key="9">
    <source>
        <dbReference type="Pfam" id="PF08600"/>
    </source>
</evidence>
<evidence type="ECO:0000256" key="2">
    <source>
        <dbReference type="ARBA" id="ARBA00022723"/>
    </source>
</evidence>
<comment type="function">
    <text evidence="6">Required for proper positioning of a substantial amount of TPR at the nuclear basket (NB) through interaction with TPR.</text>
</comment>
<evidence type="ECO:0000313" key="10">
    <source>
        <dbReference type="Ensembl" id="ENSACAP00000001626.4"/>
    </source>
</evidence>
<dbReference type="Ensembl" id="ENSACAT00000001665.4">
    <property type="protein sequence ID" value="ENSACAP00000001626.4"/>
    <property type="gene ID" value="ENSACAG00000001638.4"/>
</dbReference>
<dbReference type="STRING" id="28377.ENSACAP00000001626"/>
<evidence type="ECO:0000259" key="8">
    <source>
        <dbReference type="Pfam" id="PF07967"/>
    </source>
</evidence>
<dbReference type="InterPro" id="IPR013909">
    <property type="entry name" value="NuBaID_C"/>
</dbReference>
<dbReference type="PANTHER" id="PTHR15835:SF6">
    <property type="entry name" value="ZINC FINGER C3HC-TYPE PROTEIN 1"/>
    <property type="match status" value="1"/>
</dbReference>
<sequence length="507" mass="55191">MAAPSPAAVSSALPSEAEESKGKPASVTPQKIRELIDGGIAPEETSLEGKDLSALYEVANGSPKTEELPFEATSKEAYFNRVETFTSLKWAGKPHELSPLICAKYGWTNTECDMLKCASCQAYLCASLQLAFDFSKYKERCLELKKALSTAHEKFCFWPDNPCPDRFSVLLVDEPLALLSDFLERFHSLCRLELQLPSLKPEDLKSMSLTEEKISQLLQLIEEEADCKAEGEKTPSRKPLDLLQIHITACVLALCGWTSSPSSGSIQLPLISCCRCLRKAGLWGFHQIESAPPETEVSPGLATPDGRPSSSSDKAGPTVPTSPRRMMTRSRDTTLPPGSEQQEKSPSPVISRMRSWDSTSSGERGEPESASPVPSPRSRPVTRSMGQGDISGLGAEVPSSPLRKAKRARLCSSSSTDSCARSVFDPASQHRDWCPWVNAVKERPALEAEAGNQVEEGKAALGWQAVLKALLATKQSEGPADAESENLSAKSRKVFRIFRQWEAACSS</sequence>
<feature type="compositionally biased region" description="Low complexity" evidence="7">
    <location>
        <begin position="368"/>
        <end position="384"/>
    </location>
</feature>
<gene>
    <name evidence="10" type="primary">ZC3HC1</name>
</gene>
<proteinExistence type="predicted"/>
<keyword evidence="11" id="KW-1185">Reference proteome</keyword>
<dbReference type="GeneTree" id="ENSGT00390000006086"/>
<dbReference type="Bgee" id="ENSACAG00000001638">
    <property type="expression patterns" value="Expressed in ovary and 11 other cell types or tissues"/>
</dbReference>
<organism evidence="10 11">
    <name type="scientific">Anolis carolinensis</name>
    <name type="common">Green anole</name>
    <name type="synonym">American chameleon</name>
    <dbReference type="NCBI Taxonomy" id="28377"/>
    <lineage>
        <taxon>Eukaryota</taxon>
        <taxon>Metazoa</taxon>
        <taxon>Chordata</taxon>
        <taxon>Craniata</taxon>
        <taxon>Vertebrata</taxon>
        <taxon>Euteleostomi</taxon>
        <taxon>Lepidosauria</taxon>
        <taxon>Squamata</taxon>
        <taxon>Bifurcata</taxon>
        <taxon>Unidentata</taxon>
        <taxon>Episquamata</taxon>
        <taxon>Toxicofera</taxon>
        <taxon>Iguania</taxon>
        <taxon>Dactyloidae</taxon>
        <taxon>Anolis</taxon>
    </lineage>
</organism>
<protein>
    <submittedName>
        <fullName evidence="10">Zinc finger C3HC-type containing 1</fullName>
    </submittedName>
</protein>
<dbReference type="AlphaFoldDB" id="H9G5F7"/>
<accession>H9G5F7</accession>
<dbReference type="GO" id="GO:0008270">
    <property type="term" value="F:zinc ion binding"/>
    <property type="evidence" value="ECO:0007669"/>
    <property type="project" value="UniProtKB-KW"/>
</dbReference>
<feature type="region of interest" description="Disordered" evidence="7">
    <location>
        <begin position="291"/>
        <end position="411"/>
    </location>
</feature>
<evidence type="ECO:0000256" key="1">
    <source>
        <dbReference type="ARBA" id="ARBA00004123"/>
    </source>
</evidence>
<dbReference type="GO" id="GO:0005634">
    <property type="term" value="C:nucleus"/>
    <property type="evidence" value="ECO:0000318"/>
    <property type="project" value="GO_Central"/>
</dbReference>
<feature type="domain" description="NuBaID C-terminal" evidence="9">
    <location>
        <begin position="249"/>
        <end position="476"/>
    </location>
</feature>
<dbReference type="OrthoDB" id="614844at2759"/>
<dbReference type="GO" id="GO:0005654">
    <property type="term" value="C:nucleoplasm"/>
    <property type="evidence" value="ECO:0007669"/>
    <property type="project" value="Ensembl"/>
</dbReference>
<reference evidence="10" key="3">
    <citation type="submission" date="2025-09" db="UniProtKB">
        <authorList>
            <consortium name="Ensembl"/>
        </authorList>
    </citation>
    <scope>IDENTIFICATION</scope>
</reference>
<dbReference type="GO" id="GO:0031965">
    <property type="term" value="C:nuclear membrane"/>
    <property type="evidence" value="ECO:0007669"/>
    <property type="project" value="Ensembl"/>
</dbReference>
<evidence type="ECO:0000256" key="6">
    <source>
        <dbReference type="ARBA" id="ARBA00044931"/>
    </source>
</evidence>
<dbReference type="PANTHER" id="PTHR15835">
    <property type="entry name" value="NUCLEAR-INTERACTING PARTNER OF ALK"/>
    <property type="match status" value="1"/>
</dbReference>
<dbReference type="Pfam" id="PF08600">
    <property type="entry name" value="NuBaID_C"/>
    <property type="match status" value="1"/>
</dbReference>
<evidence type="ECO:0000256" key="5">
    <source>
        <dbReference type="ARBA" id="ARBA00023242"/>
    </source>
</evidence>
<dbReference type="GO" id="GO:0019901">
    <property type="term" value="F:protein kinase binding"/>
    <property type="evidence" value="ECO:0007669"/>
    <property type="project" value="Ensembl"/>
</dbReference>
<dbReference type="GO" id="GO:0044615">
    <property type="term" value="C:nuclear pore nuclear basket"/>
    <property type="evidence" value="ECO:0007669"/>
    <property type="project" value="Ensembl"/>
</dbReference>
<keyword evidence="2" id="KW-0479">Metal-binding</keyword>
<evidence type="ECO:0000256" key="4">
    <source>
        <dbReference type="ARBA" id="ARBA00022833"/>
    </source>
</evidence>
<dbReference type="Pfam" id="PF07967">
    <property type="entry name" value="zf-C3HC"/>
    <property type="match status" value="1"/>
</dbReference>
<comment type="subcellular location">
    <subcellularLocation>
        <location evidence="1">Nucleus</location>
    </subcellularLocation>
</comment>
<dbReference type="HOGENOM" id="CLU_052185_0_0_1"/>
<feature type="compositionally biased region" description="Low complexity" evidence="7">
    <location>
        <begin position="1"/>
        <end position="15"/>
    </location>
</feature>
<keyword evidence="4" id="KW-0862">Zinc</keyword>
<reference evidence="10" key="1">
    <citation type="submission" date="2009-12" db="EMBL/GenBank/DDBJ databases">
        <title>The Genome Sequence of Anolis carolinensis (Green Anole Lizard).</title>
        <authorList>
            <consortium name="The Genome Sequencing Platform"/>
            <person name="Di Palma F."/>
            <person name="Alfoldi J."/>
            <person name="Heiman D."/>
            <person name="Young S."/>
            <person name="Grabherr M."/>
            <person name="Johnson J."/>
            <person name="Lander E.S."/>
            <person name="Lindblad-Toh K."/>
        </authorList>
    </citation>
    <scope>NUCLEOTIDE SEQUENCE [LARGE SCALE GENOMIC DNA]</scope>
    <source>
        <strain evidence="10">JBL SC #1</strain>
    </source>
</reference>
<feature type="region of interest" description="Disordered" evidence="7">
    <location>
        <begin position="1"/>
        <end position="31"/>
    </location>
</feature>
<evidence type="ECO:0000256" key="3">
    <source>
        <dbReference type="ARBA" id="ARBA00022771"/>
    </source>
</evidence>